<name>A0A9I9EJ35_CUCME</name>
<evidence type="ECO:0000313" key="2">
    <source>
        <dbReference type="EnsemblPlants" id="MELO3C034546.2.1"/>
    </source>
</evidence>
<feature type="transmembrane region" description="Helical" evidence="1">
    <location>
        <begin position="35"/>
        <end position="62"/>
    </location>
</feature>
<keyword evidence="1" id="KW-0812">Transmembrane</keyword>
<sequence>MVLEALLGMVEKKRELKTTESNLNFRSKSRDSRRLNFWTLSISGKFCTYILAFLLSFLQYMISMNGFEHSSSENFPQTVRVSLSFTKDKDSKHSRQISLEEINIDQLCTVFRSKLVGSSRGCDMDTPQASFLVLERMIGSEGNTRASWFISSFLLFERFVLESSLLSASKGAKSRRVVWRQNIRRGDNVTNMATRRMKLGLLKH</sequence>
<dbReference type="AlphaFoldDB" id="A0A9I9EJ35"/>
<protein>
    <submittedName>
        <fullName evidence="2">Uncharacterized protein</fullName>
    </submittedName>
</protein>
<keyword evidence="1" id="KW-1133">Transmembrane helix</keyword>
<accession>A0A9I9EJ35</accession>
<dbReference type="Gramene" id="MELO3C034546.2.1">
    <property type="protein sequence ID" value="MELO3C034546.2.1"/>
    <property type="gene ID" value="MELO3C034546.2"/>
</dbReference>
<keyword evidence="1" id="KW-0472">Membrane</keyword>
<proteinExistence type="predicted"/>
<organism evidence="2">
    <name type="scientific">Cucumis melo</name>
    <name type="common">Muskmelon</name>
    <dbReference type="NCBI Taxonomy" id="3656"/>
    <lineage>
        <taxon>Eukaryota</taxon>
        <taxon>Viridiplantae</taxon>
        <taxon>Streptophyta</taxon>
        <taxon>Embryophyta</taxon>
        <taxon>Tracheophyta</taxon>
        <taxon>Spermatophyta</taxon>
        <taxon>Magnoliopsida</taxon>
        <taxon>eudicotyledons</taxon>
        <taxon>Gunneridae</taxon>
        <taxon>Pentapetalae</taxon>
        <taxon>rosids</taxon>
        <taxon>fabids</taxon>
        <taxon>Cucurbitales</taxon>
        <taxon>Cucurbitaceae</taxon>
        <taxon>Benincaseae</taxon>
        <taxon>Cucumis</taxon>
    </lineage>
</organism>
<dbReference type="EnsemblPlants" id="MELO3C034546.2.1">
    <property type="protein sequence ID" value="MELO3C034546.2.1"/>
    <property type="gene ID" value="MELO3C034546.2"/>
</dbReference>
<evidence type="ECO:0000256" key="1">
    <source>
        <dbReference type="SAM" id="Phobius"/>
    </source>
</evidence>
<reference evidence="2" key="1">
    <citation type="submission" date="2023-03" db="UniProtKB">
        <authorList>
            <consortium name="EnsemblPlants"/>
        </authorList>
    </citation>
    <scope>IDENTIFICATION</scope>
</reference>